<keyword evidence="1" id="KW-0812">Transmembrane</keyword>
<feature type="transmembrane region" description="Helical" evidence="1">
    <location>
        <begin position="36"/>
        <end position="59"/>
    </location>
</feature>
<feature type="transmembrane region" description="Helical" evidence="1">
    <location>
        <begin position="6"/>
        <end position="24"/>
    </location>
</feature>
<name>A0A2N0ZD64_9BACI</name>
<dbReference type="Pfam" id="PF14074">
    <property type="entry name" value="DUF4257"/>
    <property type="match status" value="1"/>
</dbReference>
<dbReference type="RefSeq" id="WP_066197464.1">
    <property type="nucleotide sequence ID" value="NZ_CP194732.1"/>
</dbReference>
<protein>
    <submittedName>
        <fullName evidence="2">DUF4257 domain-containing protein</fullName>
    </submittedName>
</protein>
<evidence type="ECO:0000256" key="1">
    <source>
        <dbReference type="SAM" id="Phobius"/>
    </source>
</evidence>
<keyword evidence="1" id="KW-1133">Transmembrane helix</keyword>
<dbReference type="InterPro" id="IPR025353">
    <property type="entry name" value="DUF4257"/>
</dbReference>
<reference evidence="2 3" key="1">
    <citation type="journal article" date="2010" name="Int. J. Syst. Evol. Microbiol.">
        <title>Bacillus horneckiae sp. nov., isolated from a spacecraft-assembly clean room.</title>
        <authorList>
            <person name="Vaishampayan P."/>
            <person name="Probst A."/>
            <person name="Krishnamurthi S."/>
            <person name="Ghosh S."/>
            <person name="Osman S."/>
            <person name="McDowall A."/>
            <person name="Ruckmani A."/>
            <person name="Mayilraj S."/>
            <person name="Venkateswaran K."/>
        </authorList>
    </citation>
    <scope>NUCLEOTIDE SEQUENCE [LARGE SCALE GENOMIC DNA]</scope>
    <source>
        <strain evidence="3">1PO1SC</strain>
    </source>
</reference>
<dbReference type="Proteomes" id="UP000233343">
    <property type="component" value="Unassembled WGS sequence"/>
</dbReference>
<keyword evidence="1" id="KW-0472">Membrane</keyword>
<gene>
    <name evidence="2" type="ORF">CWS20_18845</name>
</gene>
<feature type="transmembrane region" description="Helical" evidence="1">
    <location>
        <begin position="65"/>
        <end position="85"/>
    </location>
</feature>
<accession>A0A2N0ZD64</accession>
<proteinExistence type="predicted"/>
<evidence type="ECO:0000313" key="3">
    <source>
        <dbReference type="Proteomes" id="UP000233343"/>
    </source>
</evidence>
<comment type="caution">
    <text evidence="2">The sequence shown here is derived from an EMBL/GenBank/DDBJ whole genome shotgun (WGS) entry which is preliminary data.</text>
</comment>
<evidence type="ECO:0000313" key="2">
    <source>
        <dbReference type="EMBL" id="PKG27446.1"/>
    </source>
</evidence>
<sequence>MLMNITFAALIGGLVGVAGHIKRVGKLVKPRVTKKFIYLGFLEDILMGGLASIFLVATTNPDSPTAIFILSLFAGMGGEAILRFLDLLKIKN</sequence>
<dbReference type="AlphaFoldDB" id="A0A2N0ZD64"/>
<keyword evidence="3" id="KW-1185">Reference proteome</keyword>
<dbReference type="EMBL" id="PISD01000043">
    <property type="protein sequence ID" value="PKG27446.1"/>
    <property type="molecule type" value="Genomic_DNA"/>
</dbReference>
<organism evidence="2 3">
    <name type="scientific">Cytobacillus horneckiae</name>
    <dbReference type="NCBI Taxonomy" id="549687"/>
    <lineage>
        <taxon>Bacteria</taxon>
        <taxon>Bacillati</taxon>
        <taxon>Bacillota</taxon>
        <taxon>Bacilli</taxon>
        <taxon>Bacillales</taxon>
        <taxon>Bacillaceae</taxon>
        <taxon>Cytobacillus</taxon>
    </lineage>
</organism>